<dbReference type="EMBL" id="CP009268">
    <property type="protein sequence ID" value="AJA53637.1"/>
    <property type="molecule type" value="Genomic_DNA"/>
</dbReference>
<keyword evidence="1" id="KW-0812">Transmembrane</keyword>
<dbReference type="KEGG" id="cpae:CPAST_c35930"/>
<keyword evidence="1" id="KW-1133">Transmembrane helix</keyword>
<dbReference type="KEGG" id="cpat:CLPA_c35930"/>
<dbReference type="AlphaFoldDB" id="A0A0H3J878"/>
<dbReference type="GeneID" id="93075689"/>
<proteinExistence type="predicted"/>
<reference evidence="2 5" key="1">
    <citation type="journal article" date="2015" name="Genome Announc.">
        <title>Complete Genome Sequence of the Nitrogen-Fixing and Solvent-Producing Clostridium pasteurianum DSM 525.</title>
        <authorList>
            <person name="Poehlein A."/>
            <person name="Grosse-Honebrink A."/>
            <person name="Zhang Y."/>
            <person name="Minton N.P."/>
            <person name="Daniel R."/>
        </authorList>
    </citation>
    <scope>NUCLEOTIDE SEQUENCE [LARGE SCALE GENOMIC DNA]</scope>
    <source>
        <strain evidence="2">DSM 525</strain>
        <strain evidence="5">DSM 525 / ATCC 6013</strain>
    </source>
</reference>
<reference evidence="3" key="2">
    <citation type="submission" date="2015-10" db="EMBL/GenBank/DDBJ databases">
        <title>Improved Draft Genome Sequence of Clostridium pasteurianum Strain ATCC 6013 (DSM 525) Using a Hybrid Next-Generation Sequencing Approach.</title>
        <authorList>
            <person name="Pyne M.E."/>
            <person name="Utturkar S.M."/>
            <person name="Brown S.D."/>
            <person name="Moo-Young M."/>
            <person name="Chung D.A."/>
            <person name="Chou P.C."/>
        </authorList>
    </citation>
    <scope>NUCLEOTIDE SEQUENCE</scope>
    <source>
        <strain evidence="3">ATCC 6013</strain>
    </source>
</reference>
<dbReference type="EMBL" id="JPGY02000001">
    <property type="protein sequence ID" value="KRU14337.1"/>
    <property type="molecule type" value="Genomic_DNA"/>
</dbReference>
<dbReference type="Proteomes" id="UP000030905">
    <property type="component" value="Chromosome"/>
</dbReference>
<organism evidence="2 5">
    <name type="scientific">Clostridium pasteurianum DSM 525 = ATCC 6013</name>
    <dbReference type="NCBI Taxonomy" id="1262449"/>
    <lineage>
        <taxon>Bacteria</taxon>
        <taxon>Bacillati</taxon>
        <taxon>Bacillota</taxon>
        <taxon>Clostridia</taxon>
        <taxon>Eubacteriales</taxon>
        <taxon>Clostridiaceae</taxon>
        <taxon>Clostridium</taxon>
    </lineage>
</organism>
<sequence>MDFVGKSFSTILWLFAIAAVVLIGGYLLIHLIPVIVVAGVVIFAAIKGKRYLKEHFKTNKTKINKNSSDNYNTSKDFTYDDLEGEIVDVDYKDI</sequence>
<feature type="transmembrane region" description="Helical" evidence="1">
    <location>
        <begin position="12"/>
        <end position="45"/>
    </location>
</feature>
<reference evidence="3 4" key="3">
    <citation type="journal article" name="Genome Announc.">
        <title>Improved Draft Genome Sequence of Clostridium pasteurianum Strain ATCC 6013 (DSM 525) Using a Hybrid Next-Generation Sequencing Approach.</title>
        <authorList>
            <person name="Pyne M.E."/>
            <person name="Utturkar S."/>
            <person name="Brown S.D."/>
            <person name="Moo-Young M."/>
            <person name="Chung D.A."/>
            <person name="Chou C.P."/>
        </authorList>
    </citation>
    <scope>NUCLEOTIDE SEQUENCE [LARGE SCALE GENOMIC DNA]</scope>
    <source>
        <strain evidence="3 4">ATCC 6013</strain>
    </source>
</reference>
<evidence type="ECO:0000313" key="4">
    <source>
        <dbReference type="Proteomes" id="UP000028042"/>
    </source>
</evidence>
<evidence type="ECO:0000313" key="2">
    <source>
        <dbReference type="EMBL" id="AJA53637.1"/>
    </source>
</evidence>
<evidence type="ECO:0000256" key="1">
    <source>
        <dbReference type="SAM" id="Phobius"/>
    </source>
</evidence>
<gene>
    <name evidence="2" type="ORF">CLPA_c35930</name>
    <name evidence="3" type="ORF">CP6013_03595</name>
</gene>
<dbReference type="PATRIC" id="fig|1262449.3.peg.2468"/>
<evidence type="ECO:0000313" key="3">
    <source>
        <dbReference type="EMBL" id="KRU14337.1"/>
    </source>
</evidence>
<keyword evidence="5" id="KW-1185">Reference proteome</keyword>
<protein>
    <submittedName>
        <fullName evidence="2">Uncharacterized protein</fullName>
    </submittedName>
</protein>
<dbReference type="RefSeq" id="WP_003445721.1">
    <property type="nucleotide sequence ID" value="NZ_ANZB01000008.1"/>
</dbReference>
<dbReference type="Proteomes" id="UP000028042">
    <property type="component" value="Unassembled WGS sequence"/>
</dbReference>
<name>A0A0H3J878_CLOPA</name>
<keyword evidence="1" id="KW-0472">Membrane</keyword>
<evidence type="ECO:0000313" key="5">
    <source>
        <dbReference type="Proteomes" id="UP000030905"/>
    </source>
</evidence>
<accession>A0A0H3J878</accession>